<dbReference type="InterPro" id="IPR001163">
    <property type="entry name" value="Sm_dom_euk/arc"/>
</dbReference>
<protein>
    <recommendedName>
        <fullName evidence="5">Sm domain-containing protein</fullName>
    </recommendedName>
</protein>
<evidence type="ECO:0000256" key="1">
    <source>
        <dbReference type="ARBA" id="ARBA00004123"/>
    </source>
</evidence>
<dbReference type="GO" id="GO:1990904">
    <property type="term" value="C:ribonucleoprotein complex"/>
    <property type="evidence" value="ECO:0007669"/>
    <property type="project" value="UniProtKB-KW"/>
</dbReference>
<dbReference type="PROSITE" id="PS52002">
    <property type="entry name" value="SM"/>
    <property type="match status" value="1"/>
</dbReference>
<dbReference type="SMART" id="SM00651">
    <property type="entry name" value="Sm"/>
    <property type="match status" value="1"/>
</dbReference>
<dbReference type="Pfam" id="PF01423">
    <property type="entry name" value="LSM"/>
    <property type="match status" value="1"/>
</dbReference>
<dbReference type="InterPro" id="IPR047575">
    <property type="entry name" value="Sm"/>
</dbReference>
<keyword evidence="3" id="KW-0687">Ribonucleoprotein</keyword>
<dbReference type="RefSeq" id="XP_067752259.1">
    <property type="nucleotide sequence ID" value="XM_067896102.1"/>
</dbReference>
<evidence type="ECO:0000259" key="5">
    <source>
        <dbReference type="PROSITE" id="PS52002"/>
    </source>
</evidence>
<accession>A0A836HAW9</accession>
<dbReference type="PANTHER" id="PTHR23338">
    <property type="entry name" value="SMALL NUCLEAR RIBONUCLEOPROTEIN SM"/>
    <property type="match status" value="1"/>
</dbReference>
<dbReference type="OrthoDB" id="6425924at2759"/>
<dbReference type="GO" id="GO:0006396">
    <property type="term" value="P:RNA processing"/>
    <property type="evidence" value="ECO:0007669"/>
    <property type="project" value="InterPro"/>
</dbReference>
<organism evidence="6 7">
    <name type="scientific">Porcisia hertigi</name>
    <dbReference type="NCBI Taxonomy" id="2761500"/>
    <lineage>
        <taxon>Eukaryota</taxon>
        <taxon>Discoba</taxon>
        <taxon>Euglenozoa</taxon>
        <taxon>Kinetoplastea</taxon>
        <taxon>Metakinetoplastina</taxon>
        <taxon>Trypanosomatida</taxon>
        <taxon>Trypanosomatidae</taxon>
        <taxon>Leishmaniinae</taxon>
        <taxon>Porcisia</taxon>
    </lineage>
</organism>
<proteinExistence type="predicted"/>
<dbReference type="SUPFAM" id="SSF50182">
    <property type="entry name" value="Sm-like ribonucleoproteins"/>
    <property type="match status" value="1"/>
</dbReference>
<evidence type="ECO:0000313" key="6">
    <source>
        <dbReference type="EMBL" id="KAG5489931.1"/>
    </source>
</evidence>
<dbReference type="FunFam" id="2.30.30.100:FF:000058">
    <property type="entry name" value="Small nuclear ribonucleoprotein Sm D3"/>
    <property type="match status" value="1"/>
</dbReference>
<keyword evidence="7" id="KW-1185">Reference proteome</keyword>
<feature type="domain" description="Sm" evidence="5">
    <location>
        <begin position="11"/>
        <end position="84"/>
    </location>
</feature>
<feature type="region of interest" description="Disordered" evidence="4">
    <location>
        <begin position="117"/>
        <end position="141"/>
    </location>
</feature>
<gene>
    <name evidence="6" type="ORF">JKF63_00048</name>
</gene>
<dbReference type="GO" id="GO:0003723">
    <property type="term" value="F:RNA binding"/>
    <property type="evidence" value="ECO:0007669"/>
    <property type="project" value="InterPro"/>
</dbReference>
<comment type="caution">
    <text evidence="6">The sequence shown here is derived from an EMBL/GenBank/DDBJ whole genome shotgun (WGS) entry which is preliminary data.</text>
</comment>
<evidence type="ECO:0000256" key="3">
    <source>
        <dbReference type="ARBA" id="ARBA00023274"/>
    </source>
</evidence>
<dbReference type="AlphaFoldDB" id="A0A836HAW9"/>
<name>A0A836HAW9_9TRYP</name>
<dbReference type="Gene3D" id="2.30.30.100">
    <property type="match status" value="1"/>
</dbReference>
<reference evidence="6 7" key="1">
    <citation type="submission" date="2021-02" db="EMBL/GenBank/DDBJ databases">
        <title>Porcisia hertigi Genome sequencing and assembly.</title>
        <authorList>
            <person name="Almutairi H."/>
            <person name="Gatherer D."/>
        </authorList>
    </citation>
    <scope>NUCLEOTIDE SEQUENCE [LARGE SCALE GENOMIC DNA]</scope>
    <source>
        <strain evidence="6 7">C119</strain>
    </source>
</reference>
<evidence type="ECO:0000313" key="7">
    <source>
        <dbReference type="Proteomes" id="UP000674318"/>
    </source>
</evidence>
<dbReference type="Proteomes" id="UP000674318">
    <property type="component" value="Unassembled WGS sequence"/>
</dbReference>
<evidence type="ECO:0000256" key="4">
    <source>
        <dbReference type="SAM" id="MobiDB-lite"/>
    </source>
</evidence>
<keyword evidence="2" id="KW-0539">Nucleus</keyword>
<dbReference type="GeneID" id="94286179"/>
<dbReference type="EMBL" id="JAFJZO010000036">
    <property type="protein sequence ID" value="KAG5489931.1"/>
    <property type="molecule type" value="Genomic_DNA"/>
</dbReference>
<dbReference type="InterPro" id="IPR010920">
    <property type="entry name" value="LSM_dom_sf"/>
</dbReference>
<dbReference type="GO" id="GO:0005634">
    <property type="term" value="C:nucleus"/>
    <property type="evidence" value="ECO:0007669"/>
    <property type="project" value="UniProtKB-SubCell"/>
</dbReference>
<evidence type="ECO:0000256" key="2">
    <source>
        <dbReference type="ARBA" id="ARBA00023242"/>
    </source>
</evidence>
<dbReference type="InterPro" id="IPR027141">
    <property type="entry name" value="LSm4/Sm_D1/D3"/>
</dbReference>
<comment type="subcellular location">
    <subcellularLocation>
        <location evidence="1">Nucleus</location>
    </subcellularLocation>
</comment>
<sequence length="141" mass="16082">MADPTNEKKDIPSSLVFEALHSRVTVETVNGELYKGKLTAFDVCRGNVELVDVRHQAKDSNYGFHERVTVRGSNIRMILLPPEMKAAPSLQWRRESVQQDLKKSLKRAPIVRPVLSAPRPLRIKKAPSKTTKSKELRRKLR</sequence>
<dbReference type="KEGG" id="phet:94286179"/>